<dbReference type="InterPro" id="IPR016155">
    <property type="entry name" value="Mopterin_synth/thiamin_S_b"/>
</dbReference>
<evidence type="ECO:0000313" key="1">
    <source>
        <dbReference type="EMBL" id="MDN5210995.1"/>
    </source>
</evidence>
<name>A0ABT8L2F4_9BACT</name>
<organism evidence="1 2">
    <name type="scientific">Agaribacillus aureus</name>
    <dbReference type="NCBI Taxonomy" id="3051825"/>
    <lineage>
        <taxon>Bacteria</taxon>
        <taxon>Pseudomonadati</taxon>
        <taxon>Bacteroidota</taxon>
        <taxon>Cytophagia</taxon>
        <taxon>Cytophagales</taxon>
        <taxon>Splendidivirgaceae</taxon>
        <taxon>Agaribacillus</taxon>
    </lineage>
</organism>
<reference evidence="1" key="1">
    <citation type="submission" date="2023-06" db="EMBL/GenBank/DDBJ databases">
        <title>Genomic of Agaribacillus aureum.</title>
        <authorList>
            <person name="Wang G."/>
        </authorList>
    </citation>
    <scope>NUCLEOTIDE SEQUENCE</scope>
    <source>
        <strain evidence="1">BMA12</strain>
    </source>
</reference>
<dbReference type="Proteomes" id="UP001172083">
    <property type="component" value="Unassembled WGS sequence"/>
</dbReference>
<dbReference type="EMBL" id="JAUJEB010000001">
    <property type="protein sequence ID" value="MDN5210995.1"/>
    <property type="molecule type" value="Genomic_DNA"/>
</dbReference>
<dbReference type="InterPro" id="IPR003749">
    <property type="entry name" value="ThiS/MoaD-like"/>
</dbReference>
<accession>A0ABT8L2F4</accession>
<dbReference type="SUPFAM" id="SSF54285">
    <property type="entry name" value="MoaD/ThiS"/>
    <property type="match status" value="1"/>
</dbReference>
<dbReference type="InterPro" id="IPR012675">
    <property type="entry name" value="Beta-grasp_dom_sf"/>
</dbReference>
<proteinExistence type="predicted"/>
<dbReference type="PANTHER" id="PTHR38031">
    <property type="entry name" value="SULFUR CARRIER PROTEIN SLR0821-RELATED"/>
    <property type="match status" value="1"/>
</dbReference>
<sequence>MPTIKFTYALKRFYPGLKEVSIAADTVADVVRKLDEIYPRMSTYIVDERGALRKHVNIFIGSTIIEDKISLADKVRDDDEVYIMQALSGG</sequence>
<evidence type="ECO:0000313" key="2">
    <source>
        <dbReference type="Proteomes" id="UP001172083"/>
    </source>
</evidence>
<dbReference type="InterPro" id="IPR052045">
    <property type="entry name" value="Sulfur_Carrier/Prot_Modifier"/>
</dbReference>
<dbReference type="Pfam" id="PF02597">
    <property type="entry name" value="ThiS"/>
    <property type="match status" value="1"/>
</dbReference>
<dbReference type="Gene3D" id="3.10.20.30">
    <property type="match status" value="1"/>
</dbReference>
<keyword evidence="2" id="KW-1185">Reference proteome</keyword>
<dbReference type="PANTHER" id="PTHR38031:SF1">
    <property type="entry name" value="SULFUR CARRIER PROTEIN CYSO"/>
    <property type="match status" value="1"/>
</dbReference>
<gene>
    <name evidence="1" type="ORF">QQ020_03010</name>
</gene>
<protein>
    <submittedName>
        <fullName evidence="1">MoaD/ThiS family protein</fullName>
    </submittedName>
</protein>
<dbReference type="RefSeq" id="WP_346756331.1">
    <property type="nucleotide sequence ID" value="NZ_JAUJEB010000001.1"/>
</dbReference>
<comment type="caution">
    <text evidence="1">The sequence shown here is derived from an EMBL/GenBank/DDBJ whole genome shotgun (WGS) entry which is preliminary data.</text>
</comment>